<evidence type="ECO:0000256" key="1">
    <source>
        <dbReference type="SAM" id="MobiDB-lite"/>
    </source>
</evidence>
<dbReference type="PANTHER" id="PTHR28042">
    <property type="entry name" value="E3 UBIQUITIN-PROTEIN LIGASE COMPLEX SLX5-SLX8 SUBUNIT SLX5"/>
    <property type="match status" value="1"/>
</dbReference>
<dbReference type="EMBL" id="CP049001">
    <property type="protein sequence ID" value="QID84191.1"/>
    <property type="molecule type" value="Genomic_DNA"/>
</dbReference>
<feature type="compositionally biased region" description="Low complexity" evidence="1">
    <location>
        <begin position="139"/>
        <end position="150"/>
    </location>
</feature>
<accession>A0A6C1E5H4</accession>
<feature type="region of interest" description="Disordered" evidence="1">
    <location>
        <begin position="139"/>
        <end position="160"/>
    </location>
</feature>
<evidence type="ECO:0000313" key="3">
    <source>
        <dbReference type="Proteomes" id="UP000501346"/>
    </source>
</evidence>
<dbReference type="OrthoDB" id="4090114at2759"/>
<keyword evidence="3" id="KW-1185">Reference proteome</keyword>
<protein>
    <submittedName>
        <fullName evidence="2">E3 ubiquitin-protein ligase complex slx5-SLX8 subunit slx5</fullName>
    </submittedName>
</protein>
<dbReference type="PANTHER" id="PTHR28042:SF1">
    <property type="entry name" value="E3 UBIQUITIN-PROTEIN LIGASE COMPLEX SLX5-SLX8 SUBUNIT SLX5"/>
    <property type="match status" value="1"/>
</dbReference>
<proteinExistence type="predicted"/>
<sequence>MHSAGDDRTKSDHTPSVSHPDHSIILIDSDKEEDASIREANLPVRLYPDRRVGRRRDALNRFIRSDTADATPQRINTTVRSDCPDTQNDIDDVTIIREVGRFFGDDGPIDPSAHYVDLDQEPGSETVETPRIIQVNNTNGYLNENSNENNNDNDNDNDDGLTIVEERTTRPRITLNLPGGERLEVNATPTDIPTRRSFEFQEDLAASRRQLLRRSAARARNLFVERSDEDDENDEEWTENTNDLPETIQRARRESHMRMSRRVAERQHRIRAQQQRMVSNDNMGTGIRLQSIRERIQAYVPDIRSAFHHAESLHEFRSILQNVAPVTLRECEGELMALFTEFRNQLLQNWAIDRVRNTQEEALRLHREALEGQERVARGAFHHGGPYRESISSYLNFNGEDGFLTRLWGGPVLNEADEERHTQNIIDMIQEREERERDVVMKNLMNKTKAQQDEFEERAANLPEGYSASFDTTPKMKLDIMKNGKEETITVLDDDLAKTLEDISVCCLCGVELGVGIPDDFTGMSQKDRGISFEGLVSRYKFHCPYQTLARPSVLDRDLSKRTFVASCGHTYCGRCYARIDNAKKKSKSPKKKLAELKGSAHPDNYGPKLCPAESCKKLIRSRGRLKEVYF</sequence>
<feature type="region of interest" description="Disordered" evidence="1">
    <location>
        <begin position="1"/>
        <end position="31"/>
    </location>
</feature>
<dbReference type="Proteomes" id="UP000501346">
    <property type="component" value="Chromosome SeIV-SeII"/>
</dbReference>
<dbReference type="AlphaFoldDB" id="A0A6C1E5H4"/>
<dbReference type="InterPro" id="IPR038886">
    <property type="entry name" value="E3_SLX5/Rfp1"/>
</dbReference>
<name>A0A6C1E5H4_SACPS</name>
<evidence type="ECO:0000313" key="2">
    <source>
        <dbReference type="EMBL" id="QID84191.1"/>
    </source>
</evidence>
<organism evidence="2 3">
    <name type="scientific">Saccharomyces pastorianus</name>
    <name type="common">Lager yeast</name>
    <name type="synonym">Saccharomyces cerevisiae x Saccharomyces eubayanus</name>
    <dbReference type="NCBI Taxonomy" id="27292"/>
    <lineage>
        <taxon>Eukaryota</taxon>
        <taxon>Fungi</taxon>
        <taxon>Dikarya</taxon>
        <taxon>Ascomycota</taxon>
        <taxon>Saccharomycotina</taxon>
        <taxon>Saccharomycetes</taxon>
        <taxon>Saccharomycetales</taxon>
        <taxon>Saccharomycetaceae</taxon>
        <taxon>Saccharomyces</taxon>
    </lineage>
</organism>
<reference evidence="2 3" key="1">
    <citation type="journal article" date="2019" name="BMC Genomics">
        <title>Chromosome level assembly and comparative genome analysis confirm lager-brewing yeasts originated from a single hybridization.</title>
        <authorList>
            <person name="Salazar A.N."/>
            <person name="Gorter de Vries A.R."/>
            <person name="van den Broek M."/>
            <person name="Brouwers N."/>
            <person name="de la Torre Cortes P."/>
            <person name="Kuijpers N.G.A."/>
            <person name="Daran J.G."/>
            <person name="Abeel T."/>
        </authorList>
    </citation>
    <scope>NUCLEOTIDE SEQUENCE [LARGE SCALE GENOMIC DNA]</scope>
    <source>
        <strain evidence="2 3">CBS 1483</strain>
    </source>
</reference>
<dbReference type="GO" id="GO:0004842">
    <property type="term" value="F:ubiquitin-protein transferase activity"/>
    <property type="evidence" value="ECO:0007669"/>
    <property type="project" value="TreeGrafter"/>
</dbReference>
<feature type="compositionally biased region" description="Basic and acidic residues" evidence="1">
    <location>
        <begin position="1"/>
        <end position="13"/>
    </location>
</feature>
<gene>
    <name evidence="2" type="primary">SLX5_2</name>
    <name evidence="2" type="ORF">GRS66_006684</name>
</gene>
<dbReference type="GO" id="GO:0033768">
    <property type="term" value="C:SUMO-targeted ubiquitin ligase complex"/>
    <property type="evidence" value="ECO:0007669"/>
    <property type="project" value="TreeGrafter"/>
</dbReference>